<feature type="transmembrane region" description="Helical" evidence="1">
    <location>
        <begin position="37"/>
        <end position="55"/>
    </location>
</feature>
<organism evidence="2 3">
    <name type="scientific">Arenimonas oryziterrae DSM 21050 = YC6267</name>
    <dbReference type="NCBI Taxonomy" id="1121015"/>
    <lineage>
        <taxon>Bacteria</taxon>
        <taxon>Pseudomonadati</taxon>
        <taxon>Pseudomonadota</taxon>
        <taxon>Gammaproteobacteria</taxon>
        <taxon>Lysobacterales</taxon>
        <taxon>Lysobacteraceae</taxon>
        <taxon>Arenimonas</taxon>
    </lineage>
</organism>
<name>A0A091AZ31_9GAMM</name>
<evidence type="ECO:0000256" key="1">
    <source>
        <dbReference type="SAM" id="Phobius"/>
    </source>
</evidence>
<keyword evidence="1" id="KW-1133">Transmembrane helix</keyword>
<evidence type="ECO:0000313" key="2">
    <source>
        <dbReference type="EMBL" id="KFN44547.1"/>
    </source>
</evidence>
<protein>
    <submittedName>
        <fullName evidence="2">Uncharacterized protein</fullName>
    </submittedName>
</protein>
<dbReference type="PATRIC" id="fig|1121015.4.peg.128"/>
<evidence type="ECO:0000313" key="3">
    <source>
        <dbReference type="Proteomes" id="UP000029385"/>
    </source>
</evidence>
<reference evidence="2 3" key="1">
    <citation type="submission" date="2013-09" db="EMBL/GenBank/DDBJ databases">
        <title>Genome sequencing of Arenimonas oryziterrae.</title>
        <authorList>
            <person name="Chen F."/>
            <person name="Wang G."/>
        </authorList>
    </citation>
    <scope>NUCLEOTIDE SEQUENCE [LARGE SCALE GENOMIC DNA]</scope>
    <source>
        <strain evidence="2 3">YC6267</strain>
    </source>
</reference>
<keyword evidence="1" id="KW-0472">Membrane</keyword>
<dbReference type="AlphaFoldDB" id="A0A091AZ31"/>
<proteinExistence type="predicted"/>
<feature type="transmembrane region" description="Helical" evidence="1">
    <location>
        <begin position="6"/>
        <end position="25"/>
    </location>
</feature>
<dbReference type="Proteomes" id="UP000029385">
    <property type="component" value="Unassembled WGS sequence"/>
</dbReference>
<dbReference type="STRING" id="1121015.GCA_000420545_01074"/>
<gene>
    <name evidence="2" type="ORF">N789_00640</name>
</gene>
<accession>A0A091AZ31</accession>
<comment type="caution">
    <text evidence="2">The sequence shown here is derived from an EMBL/GenBank/DDBJ whole genome shotgun (WGS) entry which is preliminary data.</text>
</comment>
<dbReference type="RefSeq" id="WP_022968716.1">
    <property type="nucleotide sequence ID" value="NZ_ATVD01000002.1"/>
</dbReference>
<feature type="transmembrane region" description="Helical" evidence="1">
    <location>
        <begin position="75"/>
        <end position="91"/>
    </location>
</feature>
<sequence length="112" mass="12478">MKLLFGHFVVGAVWLVFGFVFFAATRRWPAFWSCLRHALLYAAPALLFVLFLVVGCAHNDCLHGSDTPVRAREPLMIGLFVLSPAFVFWFLQARLWLRTLGSPVANGQGASP</sequence>
<keyword evidence="1" id="KW-0812">Transmembrane</keyword>
<dbReference type="EMBL" id="AVCI01000001">
    <property type="protein sequence ID" value="KFN44547.1"/>
    <property type="molecule type" value="Genomic_DNA"/>
</dbReference>
<keyword evidence="3" id="KW-1185">Reference proteome</keyword>